<evidence type="ECO:0000313" key="2">
    <source>
        <dbReference type="Proteomes" id="UP000683925"/>
    </source>
</evidence>
<name>A0A8S1SDD2_PAROT</name>
<dbReference type="EMBL" id="CAJJDP010000007">
    <property type="protein sequence ID" value="CAD8137437.1"/>
    <property type="molecule type" value="Genomic_DNA"/>
</dbReference>
<comment type="caution">
    <text evidence="1">The sequence shown here is derived from an EMBL/GenBank/DDBJ whole genome shotgun (WGS) entry which is preliminary data.</text>
</comment>
<sequence length="148" mass="17741">MQPQIWMLKNSKHQFNNFKISQKNNNNSQLIIFIKLNNTNNKINANNQMILYLKKEKIKINNLFSIQSQQRENSLLISVDLEMRVLILRLNLAFIQKQFNINIDYFYFLINEIKIQFKLMKILSLKAYNKCSIKPNTGKRNSQQTQWN</sequence>
<protein>
    <submittedName>
        <fullName evidence="1">Uncharacterized protein</fullName>
    </submittedName>
</protein>
<dbReference type="AlphaFoldDB" id="A0A8S1SDD2"/>
<organism evidence="1 2">
    <name type="scientific">Paramecium octaurelia</name>
    <dbReference type="NCBI Taxonomy" id="43137"/>
    <lineage>
        <taxon>Eukaryota</taxon>
        <taxon>Sar</taxon>
        <taxon>Alveolata</taxon>
        <taxon>Ciliophora</taxon>
        <taxon>Intramacronucleata</taxon>
        <taxon>Oligohymenophorea</taxon>
        <taxon>Peniculida</taxon>
        <taxon>Parameciidae</taxon>
        <taxon>Paramecium</taxon>
    </lineage>
</organism>
<accession>A0A8S1SDD2</accession>
<evidence type="ECO:0000313" key="1">
    <source>
        <dbReference type="EMBL" id="CAD8137437.1"/>
    </source>
</evidence>
<dbReference type="Proteomes" id="UP000683925">
    <property type="component" value="Unassembled WGS sequence"/>
</dbReference>
<reference evidence="1" key="1">
    <citation type="submission" date="2021-01" db="EMBL/GenBank/DDBJ databases">
        <authorList>
            <consortium name="Genoscope - CEA"/>
            <person name="William W."/>
        </authorList>
    </citation>
    <scope>NUCLEOTIDE SEQUENCE</scope>
</reference>
<keyword evidence="2" id="KW-1185">Reference proteome</keyword>
<proteinExistence type="predicted"/>
<gene>
    <name evidence="1" type="ORF">POCTA_138.1.T0080384</name>
</gene>